<feature type="transmembrane region" description="Helical" evidence="2">
    <location>
        <begin position="14"/>
        <end position="32"/>
    </location>
</feature>
<sequence length="410" mass="46130">MLLYLKQLDKEGGILRYIFISLILLSLSPAIIAEVVSHNVIEYGAIANDGEDDSSAFQNALNQLNDNNVLIIPSGEYQICKTLYLKEKNNIEIIGSIHSKLKKCSPFNGEYLLHITYTQNFKLQGLSFEGLYNGDLKPMWGEQGVYLGSTKGSLVVQNQFINFGDAALRMTTASQDYSIPPGSMSIRVSHNRFEHCAQVTTTQAAVGTERPGTQDIIIDNNQFNACKLKLSARADTKSAKVINNQFENINGTSNEVSYYSDVYYSGNTFHNINGFAINIYPNSRTEQNIQWGNISIIGNFFDTAQQGIRLQSFSKNNPTNQSIKNIQISNNTFERIYFGSEIEKKYKSIIRTNSQDDLVSFENVNITGNQYQLTPYSKFISIDDKSKLINIKNNEQLYNGNCHIQDVIKD</sequence>
<proteinExistence type="predicted"/>
<dbReference type="PANTHER" id="PTHR31736">
    <property type="match status" value="1"/>
</dbReference>
<evidence type="ECO:0000256" key="2">
    <source>
        <dbReference type="SAM" id="Phobius"/>
    </source>
</evidence>
<dbReference type="SUPFAM" id="SSF51126">
    <property type="entry name" value="Pectin lyase-like"/>
    <property type="match status" value="1"/>
</dbReference>
<dbReference type="EMBL" id="AJYS02000020">
    <property type="protein sequence ID" value="OEE41938.1"/>
    <property type="molecule type" value="Genomic_DNA"/>
</dbReference>
<reference evidence="3 4" key="1">
    <citation type="journal article" date="2012" name="Science">
        <title>Ecological populations of bacteria act as socially cohesive units of antibiotic production and resistance.</title>
        <authorList>
            <person name="Cordero O.X."/>
            <person name="Wildschutte H."/>
            <person name="Kirkup B."/>
            <person name="Proehl S."/>
            <person name="Ngo L."/>
            <person name="Hussain F."/>
            <person name="Le Roux F."/>
            <person name="Mincer T."/>
            <person name="Polz M.F."/>
        </authorList>
    </citation>
    <scope>NUCLEOTIDE SEQUENCE [LARGE SCALE GENOMIC DNA]</scope>
    <source>
        <strain evidence="3 4">FS-238</strain>
    </source>
</reference>
<keyword evidence="2" id="KW-0472">Membrane</keyword>
<keyword evidence="1" id="KW-1015">Disulfide bond</keyword>
<dbReference type="PANTHER" id="PTHR31736:SF19">
    <property type="entry name" value="PECTIN LYASE SUPERFAMILY PROTEIN-RELATED"/>
    <property type="match status" value="1"/>
</dbReference>
<keyword evidence="2" id="KW-1133">Transmembrane helix</keyword>
<comment type="caution">
    <text evidence="3">The sequence shown here is derived from an EMBL/GenBank/DDBJ whole genome shotgun (WGS) entry which is preliminary data.</text>
</comment>
<name>A0A853R9G8_9VIBR</name>
<dbReference type="RefSeq" id="WP_017045837.1">
    <property type="nucleotide sequence ID" value="NZ_AJYS02000020.1"/>
</dbReference>
<dbReference type="AlphaFoldDB" id="A0A853R9G8"/>
<evidence type="ECO:0000313" key="4">
    <source>
        <dbReference type="Proteomes" id="UP000094808"/>
    </source>
</evidence>
<evidence type="ECO:0000256" key="1">
    <source>
        <dbReference type="ARBA" id="ARBA00023157"/>
    </source>
</evidence>
<dbReference type="InterPro" id="IPR011050">
    <property type="entry name" value="Pectin_lyase_fold/virulence"/>
</dbReference>
<dbReference type="Proteomes" id="UP000094808">
    <property type="component" value="Unassembled WGS sequence"/>
</dbReference>
<evidence type="ECO:0008006" key="5">
    <source>
        <dbReference type="Google" id="ProtNLM"/>
    </source>
</evidence>
<keyword evidence="2" id="KW-0812">Transmembrane</keyword>
<dbReference type="Gene3D" id="2.160.20.10">
    <property type="entry name" value="Single-stranded right-handed beta-helix, Pectin lyase-like"/>
    <property type="match status" value="1"/>
</dbReference>
<accession>A0A853R9G8</accession>
<keyword evidence="4" id="KW-1185">Reference proteome</keyword>
<protein>
    <recommendedName>
        <fullName evidence="5">Pectate lyase superfamily protein domain-containing protein</fullName>
    </recommendedName>
</protein>
<evidence type="ECO:0000313" key="3">
    <source>
        <dbReference type="EMBL" id="OEE41938.1"/>
    </source>
</evidence>
<gene>
    <name evidence="3" type="ORF">A1QS_12765</name>
</gene>
<dbReference type="InterPro" id="IPR012334">
    <property type="entry name" value="Pectin_lyas_fold"/>
</dbReference>
<organism evidence="3 4">
    <name type="scientific">Vibrio ordalii FS-238</name>
    <dbReference type="NCBI Taxonomy" id="617133"/>
    <lineage>
        <taxon>Bacteria</taxon>
        <taxon>Pseudomonadati</taxon>
        <taxon>Pseudomonadota</taxon>
        <taxon>Gammaproteobacteria</taxon>
        <taxon>Vibrionales</taxon>
        <taxon>Vibrionaceae</taxon>
        <taxon>Vibrio</taxon>
    </lineage>
</organism>